<accession>A0A0F9VHE2</accession>
<evidence type="ECO:0008006" key="3">
    <source>
        <dbReference type="Google" id="ProtNLM"/>
    </source>
</evidence>
<feature type="compositionally biased region" description="Basic and acidic residues" evidence="1">
    <location>
        <begin position="171"/>
        <end position="187"/>
    </location>
</feature>
<evidence type="ECO:0000313" key="2">
    <source>
        <dbReference type="EMBL" id="KKN99252.1"/>
    </source>
</evidence>
<dbReference type="EMBL" id="LAZR01000047">
    <property type="protein sequence ID" value="KKN99252.1"/>
    <property type="molecule type" value="Genomic_DNA"/>
</dbReference>
<proteinExistence type="predicted"/>
<reference evidence="2" key="1">
    <citation type="journal article" date="2015" name="Nature">
        <title>Complex archaea that bridge the gap between prokaryotes and eukaryotes.</title>
        <authorList>
            <person name="Spang A."/>
            <person name="Saw J.H."/>
            <person name="Jorgensen S.L."/>
            <person name="Zaremba-Niedzwiedzka K."/>
            <person name="Martijn J."/>
            <person name="Lind A.E."/>
            <person name="van Eijk R."/>
            <person name="Schleper C."/>
            <person name="Guy L."/>
            <person name="Ettema T.J."/>
        </authorList>
    </citation>
    <scope>NUCLEOTIDE SEQUENCE</scope>
</reference>
<comment type="caution">
    <text evidence="2">The sequence shown here is derived from an EMBL/GenBank/DDBJ whole genome shotgun (WGS) entry which is preliminary data.</text>
</comment>
<dbReference type="AlphaFoldDB" id="A0A0F9VHE2"/>
<protein>
    <recommendedName>
        <fullName evidence="3">KfrA N-terminal DNA-binding domain-containing protein</fullName>
    </recommendedName>
</protein>
<evidence type="ECO:0000256" key="1">
    <source>
        <dbReference type="SAM" id="MobiDB-lite"/>
    </source>
</evidence>
<feature type="compositionally biased region" description="Basic residues" evidence="1">
    <location>
        <begin position="148"/>
        <end position="158"/>
    </location>
</feature>
<sequence length="196" mass="21406">MAKTINTHDAIIATGEELEAANPAAAIEPWEVYKALGSRGKFDRVRDIWTAHQASRVVGPAVESEELPSDVTAALSAGLAILDSTIQKLFSGYVQGLTSDHVRQMQLAQNQHLVELNKLKSQLEYWMETALEAQEQVESMSVVPKPRAAPKTKPKQTTRARNANARKPVAKKVDPKSTEDPILRPGEETDGMPASV</sequence>
<feature type="region of interest" description="Disordered" evidence="1">
    <location>
        <begin position="136"/>
        <end position="196"/>
    </location>
</feature>
<name>A0A0F9VHE2_9ZZZZ</name>
<organism evidence="2">
    <name type="scientific">marine sediment metagenome</name>
    <dbReference type="NCBI Taxonomy" id="412755"/>
    <lineage>
        <taxon>unclassified sequences</taxon>
        <taxon>metagenomes</taxon>
        <taxon>ecological metagenomes</taxon>
    </lineage>
</organism>
<gene>
    <name evidence="2" type="ORF">LCGC14_0136960</name>
</gene>